<dbReference type="SUPFAM" id="SSF55874">
    <property type="entry name" value="ATPase domain of HSP90 chaperone/DNA topoisomerase II/histidine kinase"/>
    <property type="match status" value="1"/>
</dbReference>
<feature type="transmembrane region" description="Helical" evidence="9">
    <location>
        <begin position="98"/>
        <end position="116"/>
    </location>
</feature>
<dbReference type="InterPro" id="IPR036890">
    <property type="entry name" value="HATPase_C_sf"/>
</dbReference>
<gene>
    <name evidence="11" type="ORF">ACTOB_007520</name>
</gene>
<keyword evidence="6 11" id="KW-0418">Kinase</keyword>
<evidence type="ECO:0000259" key="10">
    <source>
        <dbReference type="SMART" id="SM00387"/>
    </source>
</evidence>
<proteinExistence type="predicted"/>
<dbReference type="Pfam" id="PF02518">
    <property type="entry name" value="HATPase_c"/>
    <property type="match status" value="1"/>
</dbReference>
<dbReference type="SMART" id="SM00387">
    <property type="entry name" value="HATPase_c"/>
    <property type="match status" value="1"/>
</dbReference>
<evidence type="ECO:0000256" key="1">
    <source>
        <dbReference type="ARBA" id="ARBA00000085"/>
    </source>
</evidence>
<dbReference type="InterPro" id="IPR003594">
    <property type="entry name" value="HATPase_dom"/>
</dbReference>
<evidence type="ECO:0000256" key="8">
    <source>
        <dbReference type="ARBA" id="ARBA00023012"/>
    </source>
</evidence>
<dbReference type="InterPro" id="IPR055558">
    <property type="entry name" value="DUF7134"/>
</dbReference>
<dbReference type="CDD" id="cd16917">
    <property type="entry name" value="HATPase_UhpB-NarQ-NarX-like"/>
    <property type="match status" value="1"/>
</dbReference>
<keyword evidence="9" id="KW-1133">Transmembrane helix</keyword>
<evidence type="ECO:0000256" key="4">
    <source>
        <dbReference type="ARBA" id="ARBA00022679"/>
    </source>
</evidence>
<dbReference type="Pfam" id="PF07730">
    <property type="entry name" value="HisKA_3"/>
    <property type="match status" value="1"/>
</dbReference>
<dbReference type="Gene3D" id="1.20.5.1930">
    <property type="match status" value="1"/>
</dbReference>
<dbReference type="RefSeq" id="WP_284916739.1">
    <property type="nucleotide sequence ID" value="NZ_CP126980.1"/>
</dbReference>
<keyword evidence="8" id="KW-0902">Two-component regulatory system</keyword>
<comment type="catalytic activity">
    <reaction evidence="1">
        <text>ATP + protein L-histidine = ADP + protein N-phospho-L-histidine.</text>
        <dbReference type="EC" id="2.7.13.3"/>
    </reaction>
</comment>
<keyword evidence="7" id="KW-0067">ATP-binding</keyword>
<feature type="transmembrane region" description="Helical" evidence="9">
    <location>
        <begin position="23"/>
        <end position="40"/>
    </location>
</feature>
<keyword evidence="9" id="KW-0812">Transmembrane</keyword>
<keyword evidence="9" id="KW-0472">Membrane</keyword>
<organism evidence="11 12">
    <name type="scientific">Actinoplanes oblitus</name>
    <dbReference type="NCBI Taxonomy" id="3040509"/>
    <lineage>
        <taxon>Bacteria</taxon>
        <taxon>Bacillati</taxon>
        <taxon>Actinomycetota</taxon>
        <taxon>Actinomycetes</taxon>
        <taxon>Micromonosporales</taxon>
        <taxon>Micromonosporaceae</taxon>
        <taxon>Actinoplanes</taxon>
    </lineage>
</organism>
<dbReference type="Pfam" id="PF23539">
    <property type="entry name" value="DUF7134"/>
    <property type="match status" value="1"/>
</dbReference>
<dbReference type="PANTHER" id="PTHR24421:SF10">
    <property type="entry name" value="NITRATE_NITRITE SENSOR PROTEIN NARQ"/>
    <property type="match status" value="1"/>
</dbReference>
<sequence>MPSWNVEEWRRPGPTREQRRNDLWTGLGVAALAVVSLYLLRSTGYHHSHRNPAFAEEIFWAVATTLPLAWRRRYPDAVAVVISVVFIAGQVRSTEEQIVANYALFSAIYTLGAWGRDRQRARILRLIIVAVMFGWLTLSFALYHDAVLAAMYSGVADAAGWLPRLWAAVFIAYLQNIVYFGFTYLMGDAAWRGVWRQHQLEQQAEQLRAAQEAAAGRAVLDERVRIARELHDVVAHHVSVMGIQASACRRALDKDPAKAVTALTAVEHGARTAVDELRRMLGALRASGPQAAATPGAGIDRIEEIAERAREAGLEVHFGTYGDPAPLPDSLSQAAYRIVQESVTNTLKHAHAATLDIRVRYLAGELELDVTDDGRGGTGERGSGMGLIGMRERVAVHDGTLEHGRRGGGGFRVRARLPYAPTTIGSAA</sequence>
<evidence type="ECO:0000256" key="9">
    <source>
        <dbReference type="SAM" id="Phobius"/>
    </source>
</evidence>
<feature type="transmembrane region" description="Helical" evidence="9">
    <location>
        <begin position="74"/>
        <end position="92"/>
    </location>
</feature>
<protein>
    <recommendedName>
        <fullName evidence="2">histidine kinase</fullName>
        <ecNumber evidence="2">2.7.13.3</ecNumber>
    </recommendedName>
</protein>
<dbReference type="EC" id="2.7.13.3" evidence="2"/>
<feature type="domain" description="Histidine kinase/HSP90-like ATPase" evidence="10">
    <location>
        <begin position="330"/>
        <end position="421"/>
    </location>
</feature>
<keyword evidence="3" id="KW-0597">Phosphoprotein</keyword>
<evidence type="ECO:0000313" key="12">
    <source>
        <dbReference type="Proteomes" id="UP001240150"/>
    </source>
</evidence>
<dbReference type="EMBL" id="CP126980">
    <property type="protein sequence ID" value="WIM95418.1"/>
    <property type="molecule type" value="Genomic_DNA"/>
</dbReference>
<name>A0ABY8WEC4_9ACTN</name>
<dbReference type="Proteomes" id="UP001240150">
    <property type="component" value="Chromosome"/>
</dbReference>
<keyword evidence="12" id="KW-1185">Reference proteome</keyword>
<feature type="transmembrane region" description="Helical" evidence="9">
    <location>
        <begin position="164"/>
        <end position="186"/>
    </location>
</feature>
<keyword evidence="4" id="KW-0808">Transferase</keyword>
<accession>A0ABY8WEC4</accession>
<feature type="transmembrane region" description="Helical" evidence="9">
    <location>
        <begin position="123"/>
        <end position="144"/>
    </location>
</feature>
<dbReference type="InterPro" id="IPR011712">
    <property type="entry name" value="Sig_transdc_His_kin_sub3_dim/P"/>
</dbReference>
<dbReference type="Gene3D" id="3.30.565.10">
    <property type="entry name" value="Histidine kinase-like ATPase, C-terminal domain"/>
    <property type="match status" value="1"/>
</dbReference>
<evidence type="ECO:0000256" key="5">
    <source>
        <dbReference type="ARBA" id="ARBA00022741"/>
    </source>
</evidence>
<evidence type="ECO:0000313" key="11">
    <source>
        <dbReference type="EMBL" id="WIM95418.1"/>
    </source>
</evidence>
<dbReference type="PANTHER" id="PTHR24421">
    <property type="entry name" value="NITRATE/NITRITE SENSOR PROTEIN NARX-RELATED"/>
    <property type="match status" value="1"/>
</dbReference>
<evidence type="ECO:0000256" key="6">
    <source>
        <dbReference type="ARBA" id="ARBA00022777"/>
    </source>
</evidence>
<reference evidence="11 12" key="1">
    <citation type="submission" date="2023-06" db="EMBL/GenBank/DDBJ databases">
        <authorList>
            <person name="Yushchuk O."/>
            <person name="Binda E."/>
            <person name="Ruckert-Reed C."/>
            <person name="Fedorenko V."/>
            <person name="Kalinowski J."/>
            <person name="Marinelli F."/>
        </authorList>
    </citation>
    <scope>NUCLEOTIDE SEQUENCE [LARGE SCALE GENOMIC DNA]</scope>
    <source>
        <strain evidence="11 12">NRRL 3884</strain>
    </source>
</reference>
<evidence type="ECO:0000256" key="7">
    <source>
        <dbReference type="ARBA" id="ARBA00022840"/>
    </source>
</evidence>
<evidence type="ECO:0000256" key="3">
    <source>
        <dbReference type="ARBA" id="ARBA00022553"/>
    </source>
</evidence>
<dbReference type="GO" id="GO:0016301">
    <property type="term" value="F:kinase activity"/>
    <property type="evidence" value="ECO:0007669"/>
    <property type="project" value="UniProtKB-KW"/>
</dbReference>
<keyword evidence="5" id="KW-0547">Nucleotide-binding</keyword>
<evidence type="ECO:0000256" key="2">
    <source>
        <dbReference type="ARBA" id="ARBA00012438"/>
    </source>
</evidence>
<dbReference type="InterPro" id="IPR050482">
    <property type="entry name" value="Sensor_HK_TwoCompSys"/>
</dbReference>